<feature type="coiled-coil region" evidence="2">
    <location>
        <begin position="1002"/>
        <end position="1055"/>
    </location>
</feature>
<dbReference type="Proteomes" id="UP000290649">
    <property type="component" value="Unassembled WGS sequence"/>
</dbReference>
<evidence type="ECO:0000259" key="4">
    <source>
        <dbReference type="PROSITE" id="PS51272"/>
    </source>
</evidence>
<dbReference type="PROSITE" id="PS51272">
    <property type="entry name" value="SLH"/>
    <property type="match status" value="3"/>
</dbReference>
<dbReference type="Pfam" id="PF00395">
    <property type="entry name" value="SLH"/>
    <property type="match status" value="3"/>
</dbReference>
<feature type="domain" description="SLH" evidence="4">
    <location>
        <begin position="157"/>
        <end position="220"/>
    </location>
</feature>
<sequence>MKKKKIDFYKKLMVSSAVTTVAVAGLAGQAPVSADVVFTDVSSKHYAKDAISELVAKGIVKGFPDGTYRPQQELLREHAAALLARSLEVQPSTTNEQYFKDVPKTSTYFGSVSALREAGVFLGDHQGNFHPKTSLTREEMATILVRAFNLKAQAGVEVKLKDLDKVAKSHKENVNILYQNGITIGYGDGSFRPKNAVNRADFAVFISRVLTLGTEGKTIEEIIDNGVGPSMPAPTPTPTPIPEPTPTPTPSLVEWDSTENPFENNVVYSANYFITPAEGATYGADAAGSEAIIEGDMEIKGDITEPITLKNLIIKGKLVLDAGDESSVILENVQADQIEILSGKKGTIHLNGVQSNAIVVKDDNGVRLSTNGVNAITKIEVAPTNASSESDIELAGNFNSAKIVVKDETKITAKAGFSAQAIEIETKNPTSEVKLVSTTGSFADVQEVTVKRAATVSSTGNTQIQNIVVNIPQSEQNNLVTLKGENLQETEVAVKTPSTLNVNTGIAKVSTAANVTIGGDKVAEIKAVETTNNANVTAANESVQTIFDTMKQQTLAAALEEIQELPERATIGFDDITRVLTARKNVNTAMSYGATNADFIVNDVNYLEKLVELEESLSTMMSAISEVQRTIRLLPTNPSNVQAIALAGLQTRVTAVDNAIAVALEAGVTQEDIEEVRDYGRLVAAKNRLVLLVIERDTARDHATAKIAEIPVVDEITFSNVLAVQQLLVDVRRAIAQAVDKGVIVEGGARLAAADTKVRQLLAERDDAVRAAIASIDRIPSEITYSNLVATRTLVTEAKAAVESAKAKAAVETAISNITKLTAATTKIAQLDQGTREAITAANVALAALPAVADVNMENIADAEAKVAVVKQAIETAKAKNAKDADFENLQLLTAIEEKIASLVTERTAAIEVANTIIALVPAEVTYANLTVVKKLITEAKAAIEAAKTKGATEAHFVGLEGFHKVVAKVAELEEGKRQAIVAVNEALAALPAVTEVTYANLAQVEAQLARLNELIETAKAKTAVDADFVGLEKITALQERIDHLQATKAGALAKANEAVASLPALEEITFANLGDVRAKLKVALARVAEAKQFGVTEAEITGFERIALITEKVEALEVLRAEAIEKANHEINALPAVTQITYANLTEMNERAQMVRGLVTAAKENGADDSSFENLPMLTAFEAKVKEMLEAKATAIAAANSAIAAIPAVEAITSETVGNAEALITEAKEKVAVAKAHGAALVDFSNYAKIAEAQAKVDLLLTTLDEAVEKANELIHSVPLTEAITFATLDDATEKTTAARNAVELAKQIGAPSTSFSNIDRLTKAEAKVADLAKQKAEAIAKANEALAVIPEVKDINVENFRELMPKMQVAVDLVDKAKAKGAVAADFVGKERLQPAKDKASQFFVLMQTEIQIANQAIAHLPAITEITYFSLEAAKSKVAAVELAIESAKAAGAVDADFVNLGSYQSFKNRVTELAQDQQAAIQTANEKLALVPVQSLITPGNLAETKEQIAAAQEAIGVAKHKGAAATDFVGLNNLTLAIAKIQEIEIKQAEALVKANEALATLPIPANVTEANLQETRMKVNAVQNLLKEARDLGVTDSQFVGLERLEALLERLGEFGISLDEALAHANELLVELREFGAVTEANAAEAQIVYLTAYLAVKEAISLGAKASDFDQQGYERYVTLEIEVASFMPKRPIYADPISSLAEIINNPSGFAFYHLQTAVNQWVSSAFEAEYRKAIEEFLAGDEVLTLAVLKELVQSVLDRSDEDYHETLEVINNNIESLTYSLLENLVWTFKENFETVRDLIAAAKEAKKAPLSSNEVTTIVYNANHAYALEQVSTNPEFTIEHLSWAVNFNQYTPMMSINLDKYRLAVSKAANGKILTATELQQVIIGANESIEKDKLAHINRSLPAVTPADFEPIVYVSDWSFPLFLDALVKRKAEVQRNLTRQDLTQVYQQVMKISALDALNNRPEAIDYYALQEIGLTKLVFERFPEYRQAIVEARKQGLLSVEEIQEVINEVNTQTLVLAIERINTNRSGFSFADLREVVSLAKRANLEKYREAVSLEDSQKPITGPMLEAIVGNVDRGVALEKINTNPTTVNYDLLVEAVAYTRQEGNYTYRTYHRDAVVRSELISYYQEAIIDAVKPLTIDTLADLVKQVNANLEVIMLARINENPAAITFQTLQMAGLYNLRQEYLNHYRQALVEAVEDKDLTRQEVQNVILSVNQKLALAKINANPLTFDMSDLYLAISVPADHNLLSFYQQEINAKRLAKGADLTKQEIEAVVNSVSQNIRKLALEKVNKEAATISFEWLQRAAQNIRQELMSQYRQALGETVGQGWLNEHDVQKVINQVNQTEMLRYINSTDRFTLDDLFLVAIETNVEREYFNEYHSAIISNENYGTLTVTQVVAIVREINVRNGLLEINKHPERLTSYQLGQLVGWALYRSENFPAYIEAMIDRVKNQGIPFETLDQLIELVTKINDRDFLKEINEKPLNVSEQTLFNLFRGYDRPWEFILWQNMNDYRQKFNEAVNGGVVLTKEKVEEIILQVNKEIEDRNTAERLAIIATNLEGFTYGDLGHLIGYENMLQHTNGILDKYRAELIREKNNGQDLTKESILTIVRGVNDSTLKGFLDLINSNQATISFQNLIELVNYQQEYIEVKHSNHALYQAEISKRVKAGETLTASDIREIVIAVEKGIIDAKLAPINNNPTGFTIEQLNEVIGWFGWDQHLNRYRQEVAAAIEKQGPLTQQQLIDLIHHVNQLIHQERIMVINNNPYTFTRQNLITLVGYFKEERFEMYRKAIGDQITQVAPVQEHQVYEIMREVDQQIKVNALAKINKNDGIITYRDIEDALENEHFVWLTSEHEQQYRVVITDTIKKQGSLTVQDLMDIVTYVNHHDRFRATIYTNVPIMKGDSITVSTTRAGVFYFIRSEANVNITSEQDLKDLVNEGKGISQTNPHNWITLNTAGLESGEYIGYAVDNNGNLSLRTIPVQILEPFRAVRGVTTAYNSHNELISVTVTTSEIQSGEEVKVELINLDGTSLEFPVVSQALMNQTGVINIHLRPSNGKFPPGKYFVKVTIGDDIEYLENRHSITILPAAPQVTADDKNNTIVGADGTMEYAIHLNGSWVAYDPASPPLFDGDQTVYVRYSETGTMPASNFATLKFTEETVLTSAAQIHAELNLELDKYEDTATVAVTQLGDITDLVIRLRDGVEVNNTITLQVTGEQLQSDYLTVTEATNIVYLENTSSISHSLTERLTLTFSKEGQSVSKTIYVTIKAEDQSQELAQYVKNMMKYVEGFFISDNELQPWVSLEVVKKQMDELDRLIAAFPELAATEKLLDRAYEILILANN</sequence>
<keyword evidence="6" id="KW-1185">Reference proteome</keyword>
<evidence type="ECO:0000313" key="5">
    <source>
        <dbReference type="EMBL" id="RXJ02268.1"/>
    </source>
</evidence>
<keyword evidence="1" id="KW-0732">Signal</keyword>
<dbReference type="InterPro" id="IPR001119">
    <property type="entry name" value="SLH_dom"/>
</dbReference>
<proteinExistence type="predicted"/>
<dbReference type="OrthoDB" id="57539at2"/>
<comment type="caution">
    <text evidence="5">The sequence shown here is derived from an EMBL/GenBank/DDBJ whole genome shotgun (WGS) entry which is preliminary data.</text>
</comment>
<organism evidence="5 6">
    <name type="scientific">Anaerobacillus alkaliphilus</name>
    <dbReference type="NCBI Taxonomy" id="1548597"/>
    <lineage>
        <taxon>Bacteria</taxon>
        <taxon>Bacillati</taxon>
        <taxon>Bacillota</taxon>
        <taxon>Bacilli</taxon>
        <taxon>Bacillales</taxon>
        <taxon>Bacillaceae</taxon>
        <taxon>Anaerobacillus</taxon>
    </lineage>
</organism>
<protein>
    <submittedName>
        <fullName evidence="5">DUF4073 domain-containing protein</fullName>
    </submittedName>
</protein>
<feature type="region of interest" description="Disordered" evidence="3">
    <location>
        <begin position="224"/>
        <end position="250"/>
    </location>
</feature>
<keyword evidence="2" id="KW-0175">Coiled coil</keyword>
<dbReference type="PANTHER" id="PTHR43308">
    <property type="entry name" value="OUTER MEMBRANE PROTEIN ALPHA-RELATED"/>
    <property type="match status" value="1"/>
</dbReference>
<feature type="domain" description="SLH" evidence="4">
    <location>
        <begin position="98"/>
        <end position="155"/>
    </location>
</feature>
<dbReference type="EMBL" id="QOUX01000026">
    <property type="protein sequence ID" value="RXJ02268.1"/>
    <property type="molecule type" value="Genomic_DNA"/>
</dbReference>
<accession>A0A4Q0VUM9</accession>
<evidence type="ECO:0000256" key="1">
    <source>
        <dbReference type="ARBA" id="ARBA00022729"/>
    </source>
</evidence>
<feature type="compositionally biased region" description="Pro residues" evidence="3">
    <location>
        <begin position="231"/>
        <end position="249"/>
    </location>
</feature>
<feature type="coiled-coil region" evidence="2">
    <location>
        <begin position="1434"/>
        <end position="1526"/>
    </location>
</feature>
<name>A0A4Q0VUM9_9BACI</name>
<dbReference type="Pfam" id="PF13285">
    <property type="entry name" value="DUF4073"/>
    <property type="match status" value="1"/>
</dbReference>
<evidence type="ECO:0000256" key="3">
    <source>
        <dbReference type="SAM" id="MobiDB-lite"/>
    </source>
</evidence>
<gene>
    <name evidence="5" type="ORF">DS745_07720</name>
</gene>
<dbReference type="InterPro" id="IPR025142">
    <property type="entry name" value="DUF4073"/>
</dbReference>
<evidence type="ECO:0000256" key="2">
    <source>
        <dbReference type="SAM" id="Coils"/>
    </source>
</evidence>
<dbReference type="RefSeq" id="WP_129077675.1">
    <property type="nucleotide sequence ID" value="NZ_QOUX01000026.1"/>
</dbReference>
<evidence type="ECO:0000313" key="6">
    <source>
        <dbReference type="Proteomes" id="UP000290649"/>
    </source>
</evidence>
<dbReference type="InterPro" id="IPR051465">
    <property type="entry name" value="Cell_Envelope_Struct_Comp"/>
</dbReference>
<feature type="domain" description="SLH" evidence="4">
    <location>
        <begin position="34"/>
        <end position="97"/>
    </location>
</feature>
<reference evidence="5 6" key="1">
    <citation type="journal article" date="2019" name="Int. J. Syst. Evol. Microbiol.">
        <title>Anaerobacillus alkaliphilus sp. nov., a novel alkaliphilic and moderately halophilic bacterium.</title>
        <authorList>
            <person name="Borsodi A.K."/>
            <person name="Aszalos J.M."/>
            <person name="Bihari P."/>
            <person name="Nagy I."/>
            <person name="Schumann P."/>
            <person name="Sproer C."/>
            <person name="Kovacs A.L."/>
            <person name="Boka K."/>
            <person name="Dobosy P."/>
            <person name="Ovari M."/>
            <person name="Szili-Kovacs T."/>
            <person name="Toth E."/>
        </authorList>
    </citation>
    <scope>NUCLEOTIDE SEQUENCE [LARGE SCALE GENOMIC DNA]</scope>
    <source>
        <strain evidence="5 6">B16-10</strain>
    </source>
</reference>